<feature type="transmembrane region" description="Helical" evidence="5">
    <location>
        <begin position="16"/>
        <end position="38"/>
    </location>
</feature>
<evidence type="ECO:0000256" key="4">
    <source>
        <dbReference type="SAM" id="MobiDB-lite"/>
    </source>
</evidence>
<dbReference type="PRINTS" id="PR00344">
    <property type="entry name" value="BCTRLSENSOR"/>
</dbReference>
<evidence type="ECO:0000256" key="1">
    <source>
        <dbReference type="ARBA" id="ARBA00000085"/>
    </source>
</evidence>
<keyword evidence="5" id="KW-0812">Transmembrane</keyword>
<gene>
    <name evidence="7" type="ordered locus">Dgeo_1558</name>
</gene>
<dbReference type="InterPro" id="IPR003594">
    <property type="entry name" value="HATPase_dom"/>
</dbReference>
<dbReference type="Gene3D" id="3.30.565.10">
    <property type="entry name" value="Histidine kinase-like ATPase, C-terminal domain"/>
    <property type="match status" value="1"/>
</dbReference>
<feature type="region of interest" description="Disordered" evidence="4">
    <location>
        <begin position="379"/>
        <end position="415"/>
    </location>
</feature>
<dbReference type="Pfam" id="PF00512">
    <property type="entry name" value="HisKA"/>
    <property type="match status" value="1"/>
</dbReference>
<keyword evidence="3" id="KW-0597">Phosphoprotein</keyword>
<dbReference type="InterPro" id="IPR036890">
    <property type="entry name" value="HATPase_C_sf"/>
</dbReference>
<keyword evidence="8" id="KW-1185">Reference proteome</keyword>
<keyword evidence="5" id="KW-0472">Membrane</keyword>
<dbReference type="Proteomes" id="UP000002431">
    <property type="component" value="Chromosome"/>
</dbReference>
<dbReference type="CDD" id="cd00075">
    <property type="entry name" value="HATPase"/>
    <property type="match status" value="1"/>
</dbReference>
<feature type="domain" description="Histidine kinase" evidence="6">
    <location>
        <begin position="201"/>
        <end position="400"/>
    </location>
</feature>
<organism evidence="7 8">
    <name type="scientific">Deinococcus geothermalis (strain DSM 11300 / CIP 105573 / AG-3a)</name>
    <dbReference type="NCBI Taxonomy" id="319795"/>
    <lineage>
        <taxon>Bacteria</taxon>
        <taxon>Thermotogati</taxon>
        <taxon>Deinococcota</taxon>
        <taxon>Deinococci</taxon>
        <taxon>Deinococcales</taxon>
        <taxon>Deinococcaceae</taxon>
        <taxon>Deinococcus</taxon>
    </lineage>
</organism>
<dbReference type="PANTHER" id="PTHR43547">
    <property type="entry name" value="TWO-COMPONENT HISTIDINE KINASE"/>
    <property type="match status" value="1"/>
</dbReference>
<keyword evidence="7" id="KW-0418">Kinase</keyword>
<dbReference type="Gene3D" id="1.10.287.130">
    <property type="match status" value="1"/>
</dbReference>
<sequence>MTSVPPVSWWIRLREVVLAALPAVLTVVLLLLATQPAYETLIRNGNGWTPYAYQALAQDVLAYQVAQLDPRQGGGQRQMKYEMALSSAANPGQFTMLPAVEAHGDARLARIEALLRQNTAASIAEAAREAIRLNAQAGDFANETRVQYVQALEAMRRALIGTALITGILSMLLTVRALLLWRAERERRSRREARQREALSLASHELRRPLQALLFASDLLRQADTPEQREHLLSLIEDSTAQLASRADLTNLQDLYMDVNLRLTRPDLRPLVQRAAGGRVRVQVPAEPVLWPVDVDRLRQIIENLVENALKYTSGPVEVALATPGGRPTITVRDFGPGIPIDLRERVFLPYERGSHAPAQGQGLGLPLVRRYARAHGGDVTLEDAPGGGTLARLTLGEPPRPEKGQDTPKGRETR</sequence>
<dbReference type="GO" id="GO:0000155">
    <property type="term" value="F:phosphorelay sensor kinase activity"/>
    <property type="evidence" value="ECO:0007669"/>
    <property type="project" value="InterPro"/>
</dbReference>
<feature type="transmembrane region" description="Helical" evidence="5">
    <location>
        <begin position="158"/>
        <end position="181"/>
    </location>
</feature>
<keyword evidence="5" id="KW-1133">Transmembrane helix</keyword>
<name>Q1IY31_DEIGD</name>
<dbReference type="HOGENOM" id="CLU_661777_0_0_0"/>
<dbReference type="PROSITE" id="PS50109">
    <property type="entry name" value="HIS_KIN"/>
    <property type="match status" value="1"/>
</dbReference>
<evidence type="ECO:0000256" key="3">
    <source>
        <dbReference type="ARBA" id="ARBA00022553"/>
    </source>
</evidence>
<proteinExistence type="predicted"/>
<dbReference type="EC" id="2.7.13.3" evidence="2"/>
<protein>
    <recommendedName>
        <fullName evidence="2">histidine kinase</fullName>
        <ecNumber evidence="2">2.7.13.3</ecNumber>
    </recommendedName>
</protein>
<dbReference type="InterPro" id="IPR003661">
    <property type="entry name" value="HisK_dim/P_dom"/>
</dbReference>
<dbReference type="SUPFAM" id="SSF47384">
    <property type="entry name" value="Homodimeric domain of signal transducing histidine kinase"/>
    <property type="match status" value="1"/>
</dbReference>
<dbReference type="RefSeq" id="WP_011530687.1">
    <property type="nucleotide sequence ID" value="NC_008025.1"/>
</dbReference>
<dbReference type="STRING" id="319795.Dgeo_1558"/>
<evidence type="ECO:0000313" key="7">
    <source>
        <dbReference type="EMBL" id="ABF45853.1"/>
    </source>
</evidence>
<dbReference type="CDD" id="cd00082">
    <property type="entry name" value="HisKA"/>
    <property type="match status" value="1"/>
</dbReference>
<feature type="compositionally biased region" description="Basic and acidic residues" evidence="4">
    <location>
        <begin position="400"/>
        <end position="415"/>
    </location>
</feature>
<dbReference type="EMBL" id="CP000359">
    <property type="protein sequence ID" value="ABF45853.1"/>
    <property type="molecule type" value="Genomic_DNA"/>
</dbReference>
<evidence type="ECO:0000259" key="6">
    <source>
        <dbReference type="PROSITE" id="PS50109"/>
    </source>
</evidence>
<dbReference type="InterPro" id="IPR005467">
    <property type="entry name" value="His_kinase_dom"/>
</dbReference>
<comment type="catalytic activity">
    <reaction evidence="1">
        <text>ATP + protein L-histidine = ADP + protein N-phospho-L-histidine.</text>
        <dbReference type="EC" id="2.7.13.3"/>
    </reaction>
</comment>
<dbReference type="InterPro" id="IPR036097">
    <property type="entry name" value="HisK_dim/P_sf"/>
</dbReference>
<dbReference type="KEGG" id="dge:Dgeo_1558"/>
<dbReference type="eggNOG" id="COG2205">
    <property type="taxonomic scope" value="Bacteria"/>
</dbReference>
<evidence type="ECO:0000256" key="2">
    <source>
        <dbReference type="ARBA" id="ARBA00012438"/>
    </source>
</evidence>
<dbReference type="SMART" id="SM00387">
    <property type="entry name" value="HATPase_c"/>
    <property type="match status" value="1"/>
</dbReference>
<keyword evidence="7" id="KW-0808">Transferase</keyword>
<accession>Q1IY31</accession>
<dbReference type="InterPro" id="IPR004358">
    <property type="entry name" value="Sig_transdc_His_kin-like_C"/>
</dbReference>
<evidence type="ECO:0000313" key="8">
    <source>
        <dbReference type="Proteomes" id="UP000002431"/>
    </source>
</evidence>
<evidence type="ECO:0000256" key="5">
    <source>
        <dbReference type="SAM" id="Phobius"/>
    </source>
</evidence>
<dbReference type="PANTHER" id="PTHR43547:SF2">
    <property type="entry name" value="HYBRID SIGNAL TRANSDUCTION HISTIDINE KINASE C"/>
    <property type="match status" value="1"/>
</dbReference>
<dbReference type="SUPFAM" id="SSF55874">
    <property type="entry name" value="ATPase domain of HSP90 chaperone/DNA topoisomerase II/histidine kinase"/>
    <property type="match status" value="1"/>
</dbReference>
<dbReference type="AlphaFoldDB" id="Q1IY31"/>
<reference evidence="7" key="1">
    <citation type="submission" date="2006-04" db="EMBL/GenBank/DDBJ databases">
        <title>Complete sequence of chromosome of Deinococcus geothermalis DSM 11300.</title>
        <authorList>
            <consortium name="US DOE Joint Genome Institute"/>
            <person name="Copeland A."/>
            <person name="Lucas S."/>
            <person name="Lapidus A."/>
            <person name="Barry K."/>
            <person name="Detter J.C."/>
            <person name="Glavina del Rio T."/>
            <person name="Hammon N."/>
            <person name="Israni S."/>
            <person name="Dalin E."/>
            <person name="Tice H."/>
            <person name="Pitluck S."/>
            <person name="Brettin T."/>
            <person name="Bruce D."/>
            <person name="Han C."/>
            <person name="Tapia R."/>
            <person name="Saunders E."/>
            <person name="Gilna P."/>
            <person name="Schmutz J."/>
            <person name="Larimer F."/>
            <person name="Land M."/>
            <person name="Hauser L."/>
            <person name="Kyrpides N."/>
            <person name="Kim E."/>
            <person name="Daly M.J."/>
            <person name="Fredrickson J.K."/>
            <person name="Makarova K.S."/>
            <person name="Gaidamakova E.K."/>
            <person name="Zhai M."/>
            <person name="Richardson P."/>
        </authorList>
    </citation>
    <scope>NUCLEOTIDE SEQUENCE</scope>
    <source>
        <strain evidence="7">DSM 11300</strain>
    </source>
</reference>
<dbReference type="Pfam" id="PF02518">
    <property type="entry name" value="HATPase_c"/>
    <property type="match status" value="1"/>
</dbReference>